<dbReference type="EMBL" id="MDYQ01000353">
    <property type="protein sequence ID" value="PRP75943.1"/>
    <property type="molecule type" value="Genomic_DNA"/>
</dbReference>
<dbReference type="Gene3D" id="3.40.850.10">
    <property type="entry name" value="Kinesin motor domain"/>
    <property type="match status" value="1"/>
</dbReference>
<dbReference type="PANTHER" id="PTHR37739:SF8">
    <property type="entry name" value="KINESIN-LIKE PROTEIN KIN-12D"/>
    <property type="match status" value="1"/>
</dbReference>
<dbReference type="FunFam" id="3.40.850.10:FF:000019">
    <property type="entry name" value="Kinesin-like protein KIN-5D"/>
    <property type="match status" value="1"/>
</dbReference>
<feature type="compositionally biased region" description="Basic and acidic residues" evidence="14">
    <location>
        <begin position="973"/>
        <end position="992"/>
    </location>
</feature>
<comment type="similarity">
    <text evidence="11">Belongs to the TRAFAC class myosin-kinesin ATPase superfamily. Kinesin family. KIN-5/BimC subfamily.</text>
</comment>
<dbReference type="InterPro" id="IPR036961">
    <property type="entry name" value="Kinesin_motor_dom_sf"/>
</dbReference>
<dbReference type="GO" id="GO:0005524">
    <property type="term" value="F:ATP binding"/>
    <property type="evidence" value="ECO:0007669"/>
    <property type="project" value="UniProtKB-UniRule"/>
</dbReference>
<feature type="domain" description="Kinesin motor" evidence="15">
    <location>
        <begin position="69"/>
        <end position="399"/>
    </location>
</feature>
<keyword evidence="5 12" id="KW-0547">Nucleotide-binding</keyword>
<dbReference type="PROSITE" id="PS50067">
    <property type="entry name" value="KINESIN_MOTOR_2"/>
    <property type="match status" value="1"/>
</dbReference>
<gene>
    <name evidence="16" type="ORF">PROFUN_01659</name>
</gene>
<evidence type="ECO:0000256" key="4">
    <source>
        <dbReference type="ARBA" id="ARBA00022701"/>
    </source>
</evidence>
<dbReference type="PRINTS" id="PR00380">
    <property type="entry name" value="KINESINHEAVY"/>
</dbReference>
<dbReference type="SUPFAM" id="SSF52540">
    <property type="entry name" value="P-loop containing nucleoside triphosphate hydrolases"/>
    <property type="match status" value="1"/>
</dbReference>
<dbReference type="GO" id="GO:0008017">
    <property type="term" value="F:microtubule binding"/>
    <property type="evidence" value="ECO:0007669"/>
    <property type="project" value="InterPro"/>
</dbReference>
<keyword evidence="8 12" id="KW-0505">Motor protein</keyword>
<dbReference type="Proteomes" id="UP000241769">
    <property type="component" value="Unassembled WGS sequence"/>
</dbReference>
<dbReference type="Pfam" id="PF00225">
    <property type="entry name" value="Kinesin"/>
    <property type="match status" value="1"/>
</dbReference>
<keyword evidence="9" id="KW-0206">Cytoskeleton</keyword>
<evidence type="ECO:0000256" key="8">
    <source>
        <dbReference type="ARBA" id="ARBA00023175"/>
    </source>
</evidence>
<organism evidence="16 17">
    <name type="scientific">Planoprotostelium fungivorum</name>
    <dbReference type="NCBI Taxonomy" id="1890364"/>
    <lineage>
        <taxon>Eukaryota</taxon>
        <taxon>Amoebozoa</taxon>
        <taxon>Evosea</taxon>
        <taxon>Variosea</taxon>
        <taxon>Cavosteliida</taxon>
        <taxon>Cavosteliaceae</taxon>
        <taxon>Planoprotostelium</taxon>
    </lineage>
</organism>
<proteinExistence type="inferred from homology"/>
<dbReference type="GO" id="GO:0007010">
    <property type="term" value="P:cytoskeleton organization"/>
    <property type="evidence" value="ECO:0007669"/>
    <property type="project" value="UniProtKB-ARBA"/>
</dbReference>
<evidence type="ECO:0000259" key="15">
    <source>
        <dbReference type="PROSITE" id="PS50067"/>
    </source>
</evidence>
<sequence>MILYGPCEYLPFFSTRYDNAKSPWILVFLTHLFEKMIEMFSRAKVGITEIQINKRPHLTAIMERAGTENIKVCVRVRPMNSKELSVNGKKCITVDTNANMVRVHGDKAFTFDWIAGEDSTQESIFIDAAKPITDTCLSGYNGTIFAYGQTGSGKTFTIGGVDSDDAVPHPQRGLVARVLEYIFVHTSRAERNGVEFLCKCSYFEIYNEHITDLLNPSDHGLNIREDMRSGVYVENLVQERVTTVQDALQLIRTGNFNRKVGSTAANSESSRSHSVLTLSIQSRESRNSVTSIKTSKLNIIDLAGSERQKNTDATGVRLKEAGSINKSLSALGNVIRALVDVGTGLSRHVAYRDSKLTFFLRDSLGGNSKCTMIATVSPSDIHYAETLSTLKFAQRAKLIKNQITLNEDTSGGIAALQVEIQQLKQKLHNAQLTYVPVSTQDFPADRITEMEKLILSCTMRNGDYRKSLEESHETIDQLNSVISGLNNEMQRIQNVLKFRNKPTGRSTNEQINDLEKIIKEMQQQINNNPNVLKLQLENKNLRAQISFDQSQAEKLGQLSQYLNQLEEHLRILTEEKDHLESQIQEMGGGNEEQLLSEIERQEQEMLRIQNERNLYEDRAASLEKQLNEYDVQMKLLVENTTKSKAAKDKTIRELQARLLEKEKGVDVTANEEKERWSRAVKSSEEETNELREKMEAMSREMSQRANRVQELEDLLRETKRELESSKNSINEDRRKSLTRRMSVMPAAHSSTTNRNMEGEIFRLEMESKSKDTLIAERSAELSSLREEMDTTVSSYEYKLKTFEELVGQLKSEVEAKREVERLLTARDEAIAVRDEQIDRQTRLIEGLRNDEEKKSSEIALELNNENRKLREEIAILEEEAVKLQSTIDEIRTQLSNREETIVEINQQLESSQKDYTTAQECVLHLRQTSQNQDSTILSLTSQLEEVKKFSETSEASNRLGLARLEQVMSQQKVSEEKHLSDMREEKERSMREEEILKEKVSSLEKECRELQEEMERARESQRERLTQIQEEHRVSLEQLKTQMVEGDQAQELVLKSSEIHQLREELKNMEAERETSEKKVLDLEDEANELDRELQKKDADIREYETMNTDLQTRIFELSEEARTVDARLRKTEEELKNVTSQREVESRELNDQILRFKSSEQMSFEESERLREKLNISDEEKMKMTREHEYLKKQLAEAQRVNSDLVGHHNQKQKIQHHARVKNENNRLKMERMKMMEAVTKMDNEARAKGFSFSFKPKELLAAIHDKENDSCAANQE</sequence>
<feature type="region of interest" description="Disordered" evidence="14">
    <location>
        <begin position="972"/>
        <end position="992"/>
    </location>
</feature>
<evidence type="ECO:0000256" key="13">
    <source>
        <dbReference type="SAM" id="Coils"/>
    </source>
</evidence>
<protein>
    <submittedName>
        <fullName evidence="16">Viral A-type inclusion protein repeat containing protein</fullName>
    </submittedName>
</protein>
<keyword evidence="7 13" id="KW-0175">Coiled coil</keyword>
<evidence type="ECO:0000256" key="2">
    <source>
        <dbReference type="ARBA" id="ARBA00022448"/>
    </source>
</evidence>
<feature type="coiled-coil region" evidence="13">
    <location>
        <begin position="468"/>
        <end position="524"/>
    </location>
</feature>
<evidence type="ECO:0000256" key="14">
    <source>
        <dbReference type="SAM" id="MobiDB-lite"/>
    </source>
</evidence>
<dbReference type="InterPro" id="IPR027417">
    <property type="entry name" value="P-loop_NTPase"/>
</dbReference>
<evidence type="ECO:0000313" key="17">
    <source>
        <dbReference type="Proteomes" id="UP000241769"/>
    </source>
</evidence>
<dbReference type="PROSITE" id="PS00411">
    <property type="entry name" value="KINESIN_MOTOR_1"/>
    <property type="match status" value="1"/>
</dbReference>
<feature type="coiled-coil region" evidence="13">
    <location>
        <begin position="852"/>
        <end position="914"/>
    </location>
</feature>
<comment type="subcellular location">
    <subcellularLocation>
        <location evidence="1">Cytoplasm</location>
        <location evidence="1">Cytoskeleton</location>
    </subcellularLocation>
</comment>
<keyword evidence="2" id="KW-0813">Transport</keyword>
<evidence type="ECO:0000256" key="11">
    <source>
        <dbReference type="ARBA" id="ARBA00034704"/>
    </source>
</evidence>
<evidence type="ECO:0000256" key="9">
    <source>
        <dbReference type="ARBA" id="ARBA00023212"/>
    </source>
</evidence>
<dbReference type="GO" id="GO:0005874">
    <property type="term" value="C:microtubule"/>
    <property type="evidence" value="ECO:0007669"/>
    <property type="project" value="UniProtKB-KW"/>
</dbReference>
<keyword evidence="4" id="KW-0493">Microtubule</keyword>
<dbReference type="OrthoDB" id="30947at2759"/>
<dbReference type="GO" id="GO:0007018">
    <property type="term" value="P:microtubule-based movement"/>
    <property type="evidence" value="ECO:0007669"/>
    <property type="project" value="InterPro"/>
</dbReference>
<evidence type="ECO:0000256" key="12">
    <source>
        <dbReference type="PROSITE-ProRule" id="PRU00283"/>
    </source>
</evidence>
<evidence type="ECO:0000256" key="10">
    <source>
        <dbReference type="ARBA" id="ARBA00034488"/>
    </source>
</evidence>
<keyword evidence="17" id="KW-1185">Reference proteome</keyword>
<evidence type="ECO:0000256" key="6">
    <source>
        <dbReference type="ARBA" id="ARBA00022840"/>
    </source>
</evidence>
<accession>A0A2P6MW74</accession>
<evidence type="ECO:0000313" key="16">
    <source>
        <dbReference type="EMBL" id="PRP75943.1"/>
    </source>
</evidence>
<keyword evidence="3" id="KW-0963">Cytoplasm</keyword>
<dbReference type="InterPro" id="IPR001752">
    <property type="entry name" value="Kinesin_motor_dom"/>
</dbReference>
<dbReference type="GO" id="GO:0003777">
    <property type="term" value="F:microtubule motor activity"/>
    <property type="evidence" value="ECO:0007669"/>
    <property type="project" value="InterPro"/>
</dbReference>
<dbReference type="InParanoid" id="A0A2P6MW74"/>
<feature type="binding site" evidence="12">
    <location>
        <begin position="148"/>
        <end position="155"/>
    </location>
    <ligand>
        <name>ATP</name>
        <dbReference type="ChEBI" id="CHEBI:30616"/>
    </ligand>
</feature>
<evidence type="ECO:0000256" key="1">
    <source>
        <dbReference type="ARBA" id="ARBA00004245"/>
    </source>
</evidence>
<dbReference type="STRING" id="1890364.A0A2P6MW74"/>
<evidence type="ECO:0000256" key="7">
    <source>
        <dbReference type="ARBA" id="ARBA00023054"/>
    </source>
</evidence>
<dbReference type="InterPro" id="IPR044986">
    <property type="entry name" value="KIF15/KIN-12"/>
</dbReference>
<dbReference type="PANTHER" id="PTHR37739">
    <property type="entry name" value="KINESIN-LIKE PROTEIN KIN-12D"/>
    <property type="match status" value="1"/>
</dbReference>
<keyword evidence="6 12" id="KW-0067">ATP-binding</keyword>
<feature type="coiled-coil region" evidence="13">
    <location>
        <begin position="406"/>
        <end position="433"/>
    </location>
</feature>
<evidence type="ECO:0000256" key="5">
    <source>
        <dbReference type="ARBA" id="ARBA00022741"/>
    </source>
</evidence>
<dbReference type="InterPro" id="IPR019821">
    <property type="entry name" value="Kinesin_motor_CS"/>
</dbReference>
<comment type="caution">
    <text evidence="16">The sequence shown here is derived from an EMBL/GenBank/DDBJ whole genome shotgun (WGS) entry which is preliminary data.</text>
</comment>
<name>A0A2P6MW74_9EUKA</name>
<dbReference type="AlphaFoldDB" id="A0A2P6MW74"/>
<comment type="similarity">
    <text evidence="10">Belongs to the TRAFAC class myosin-kinesin ATPase superfamily. Kinesin family. KIN-12 subfamily.</text>
</comment>
<dbReference type="SMART" id="SM00129">
    <property type="entry name" value="KISc"/>
    <property type="match status" value="1"/>
</dbReference>
<reference evidence="16 17" key="1">
    <citation type="journal article" date="2018" name="Genome Biol. Evol.">
        <title>Multiple Roots of Fruiting Body Formation in Amoebozoa.</title>
        <authorList>
            <person name="Hillmann F."/>
            <person name="Forbes G."/>
            <person name="Novohradska S."/>
            <person name="Ferling I."/>
            <person name="Riege K."/>
            <person name="Groth M."/>
            <person name="Westermann M."/>
            <person name="Marz M."/>
            <person name="Spaller T."/>
            <person name="Winckler T."/>
            <person name="Schaap P."/>
            <person name="Glockner G."/>
        </authorList>
    </citation>
    <scope>NUCLEOTIDE SEQUENCE [LARGE SCALE GENOMIC DNA]</scope>
    <source>
        <strain evidence="16 17">Jena</strain>
    </source>
</reference>
<feature type="coiled-coil region" evidence="13">
    <location>
        <begin position="555"/>
        <end position="639"/>
    </location>
</feature>
<evidence type="ECO:0000256" key="3">
    <source>
        <dbReference type="ARBA" id="ARBA00022490"/>
    </source>
</evidence>
<feature type="coiled-coil region" evidence="13">
    <location>
        <begin position="673"/>
        <end position="735"/>
    </location>
</feature>